<dbReference type="AlphaFoldDB" id="A0AAX1N3H9"/>
<dbReference type="GO" id="GO:0016787">
    <property type="term" value="F:hydrolase activity"/>
    <property type="evidence" value="ECO:0007669"/>
    <property type="project" value="UniProtKB-ARBA"/>
</dbReference>
<dbReference type="KEGG" id="fya:KMW28_20520"/>
<keyword evidence="2" id="KW-1185">Reference proteome</keyword>
<dbReference type="SUPFAM" id="SSF53649">
    <property type="entry name" value="Alkaline phosphatase-like"/>
    <property type="match status" value="1"/>
</dbReference>
<dbReference type="EMBL" id="CP076132">
    <property type="protein sequence ID" value="QWG01984.1"/>
    <property type="molecule type" value="Genomic_DNA"/>
</dbReference>
<sequence>MKNYTLGLISLILTLFVSCQPTENKSNNISEKERKVVYIIVDGIPNDVVEKVHTPNLDSIAAKGGYTHAYVGGKKDGYSQTPTISAVGYNSLLTGTWVNKHNVFGNGIKAPNYNYTSLFKLAKEQERPYSTAIYSTWLDNRTKLIGEGLAATGNVKVDYAFDGFELDTVNFPKKENNLQYFEIDEKVSKEAGRYIKENAPDFSWVYLQYTDDASHRFGDGDYFYEYVTKADAQVGRVWDAVKEREAKYNEEWMIVVTTDHGRTAETGHHHGGQSERERATWIVTNQKPNKYFDYGTPGVTSIYPSIINFMGWKMKDEQREELDDVAFYGETDFFGLDASSKNNKTTITWTPLQNGEAEVLVTTTNNFKTGGADQYTSLGKVNLKDKSFTFDNQGDFQKIVLKSKNTVTNTWTVKEE</sequence>
<protein>
    <submittedName>
        <fullName evidence="1">Alkaline phosphatase family protein</fullName>
    </submittedName>
</protein>
<reference evidence="1 2" key="1">
    <citation type="submission" date="2021-05" db="EMBL/GenBank/DDBJ databases">
        <title>Comparative genomic studies on the polysaccharide-degrading batcterial strains of the Flammeovirga genus.</title>
        <authorList>
            <person name="Zewei F."/>
            <person name="Zheng Z."/>
            <person name="Yu L."/>
            <person name="Ruyue G."/>
            <person name="Yanhong M."/>
            <person name="Yuanyuan C."/>
            <person name="Jingyan G."/>
            <person name="Wenjun H."/>
        </authorList>
    </citation>
    <scope>NUCLEOTIDE SEQUENCE [LARGE SCALE GENOMIC DNA]</scope>
    <source>
        <strain evidence="1 2">NBRC:100898</strain>
    </source>
</reference>
<dbReference type="Gene3D" id="3.40.720.10">
    <property type="entry name" value="Alkaline Phosphatase, subunit A"/>
    <property type="match status" value="1"/>
</dbReference>
<dbReference type="InterPro" id="IPR017850">
    <property type="entry name" value="Alkaline_phosphatase_core_sf"/>
</dbReference>
<dbReference type="PANTHER" id="PTHR10151:SF120">
    <property type="entry name" value="BIS(5'-ADENOSYL)-TRIPHOSPHATASE"/>
    <property type="match status" value="1"/>
</dbReference>
<dbReference type="Pfam" id="PF01663">
    <property type="entry name" value="Phosphodiest"/>
    <property type="match status" value="1"/>
</dbReference>
<dbReference type="Proteomes" id="UP000678679">
    <property type="component" value="Chromosome 1"/>
</dbReference>
<dbReference type="PROSITE" id="PS51257">
    <property type="entry name" value="PROKAR_LIPOPROTEIN"/>
    <property type="match status" value="1"/>
</dbReference>
<accession>A0AAX1N3H9</accession>
<name>A0AAX1N3H9_9BACT</name>
<organism evidence="1 2">
    <name type="scientific">Flammeovirga yaeyamensis</name>
    <dbReference type="NCBI Taxonomy" id="367791"/>
    <lineage>
        <taxon>Bacteria</taxon>
        <taxon>Pseudomonadati</taxon>
        <taxon>Bacteroidota</taxon>
        <taxon>Cytophagia</taxon>
        <taxon>Cytophagales</taxon>
        <taxon>Flammeovirgaceae</taxon>
        <taxon>Flammeovirga</taxon>
    </lineage>
</organism>
<dbReference type="InterPro" id="IPR002591">
    <property type="entry name" value="Phosphodiest/P_Trfase"/>
</dbReference>
<dbReference type="PANTHER" id="PTHR10151">
    <property type="entry name" value="ECTONUCLEOTIDE PYROPHOSPHATASE/PHOSPHODIESTERASE"/>
    <property type="match status" value="1"/>
</dbReference>
<evidence type="ECO:0000313" key="1">
    <source>
        <dbReference type="EMBL" id="QWG01984.1"/>
    </source>
</evidence>
<dbReference type="RefSeq" id="WP_169665676.1">
    <property type="nucleotide sequence ID" value="NZ_CP076132.1"/>
</dbReference>
<proteinExistence type="predicted"/>
<evidence type="ECO:0000313" key="2">
    <source>
        <dbReference type="Proteomes" id="UP000678679"/>
    </source>
</evidence>
<gene>
    <name evidence="1" type="ORF">KMW28_20520</name>
</gene>